<feature type="signal peptide" evidence="1">
    <location>
        <begin position="1"/>
        <end position="19"/>
    </location>
</feature>
<evidence type="ECO:0000313" key="3">
    <source>
        <dbReference type="Proteomes" id="UP000249396"/>
    </source>
</evidence>
<sequence length="111" mass="12283">MKRFIICLALTMIVSTALAERVIYSPDDGVLCDRKSGFCADREGVSMAYTEQYLGKKAAQKLLKVMGSDSDMSSFTMSNGMHCETREKNCTISKINNKPDQVGNITLFGKK</sequence>
<reference evidence="2 3" key="1">
    <citation type="journal article" date="2018" name="Aquat. Microb. Ecol.">
        <title>Gammaproteobacterial methanotrophs dominate.</title>
        <authorList>
            <person name="Rissanen A.J."/>
            <person name="Saarenheimo J."/>
            <person name="Tiirola M."/>
            <person name="Peura S."/>
            <person name="Aalto S.L."/>
            <person name="Karvinen A."/>
            <person name="Nykanen H."/>
        </authorList>
    </citation>
    <scope>NUCLEOTIDE SEQUENCE [LARGE SCALE GENOMIC DNA]</scope>
    <source>
        <strain evidence="2">AMbin10</strain>
    </source>
</reference>
<dbReference type="AlphaFoldDB" id="A0A2W4QDR3"/>
<gene>
    <name evidence="2" type="ORF">DM484_28445</name>
</gene>
<keyword evidence="1" id="KW-0732">Signal</keyword>
<evidence type="ECO:0000256" key="1">
    <source>
        <dbReference type="SAM" id="SignalP"/>
    </source>
</evidence>
<dbReference type="EMBL" id="QJPH01000555">
    <property type="protein sequence ID" value="PZN70475.1"/>
    <property type="molecule type" value="Genomic_DNA"/>
</dbReference>
<feature type="chain" id="PRO_5016126888" description="DUF4189 domain-containing protein" evidence="1">
    <location>
        <begin position="20"/>
        <end position="111"/>
    </location>
</feature>
<protein>
    <recommendedName>
        <fullName evidence="4">DUF4189 domain-containing protein</fullName>
    </recommendedName>
</protein>
<comment type="caution">
    <text evidence="2">The sequence shown here is derived from an EMBL/GenBank/DDBJ whole genome shotgun (WGS) entry which is preliminary data.</text>
</comment>
<dbReference type="Pfam" id="PF05666">
    <property type="entry name" value="YcgJ"/>
    <property type="match status" value="1"/>
</dbReference>
<evidence type="ECO:0008006" key="4">
    <source>
        <dbReference type="Google" id="ProtNLM"/>
    </source>
</evidence>
<evidence type="ECO:0000313" key="2">
    <source>
        <dbReference type="EMBL" id="PZN70475.1"/>
    </source>
</evidence>
<dbReference type="InterPro" id="IPR008617">
    <property type="entry name" value="Uncharacterised_YcgJ"/>
</dbReference>
<name>A0A2W4QDR3_9GAMM</name>
<dbReference type="Proteomes" id="UP000249396">
    <property type="component" value="Unassembled WGS sequence"/>
</dbReference>
<accession>A0A2W4QDR3</accession>
<proteinExistence type="predicted"/>
<organism evidence="2 3">
    <name type="scientific">Candidatus Methylumidiphilus alinenensis</name>
    <dbReference type="NCBI Taxonomy" id="2202197"/>
    <lineage>
        <taxon>Bacteria</taxon>
        <taxon>Pseudomonadati</taxon>
        <taxon>Pseudomonadota</taxon>
        <taxon>Gammaproteobacteria</taxon>
        <taxon>Methylococcales</taxon>
        <taxon>Candidatus Methylumidiphilus</taxon>
    </lineage>
</organism>